<feature type="signal peptide" evidence="1">
    <location>
        <begin position="1"/>
        <end position="22"/>
    </location>
</feature>
<reference evidence="2 3" key="1">
    <citation type="submission" date="2020-08" db="EMBL/GenBank/DDBJ databases">
        <title>Genomic Encyclopedia of Type Strains, Phase IV (KMG-IV): sequencing the most valuable type-strain genomes for metagenomic binning, comparative biology and taxonomic classification.</title>
        <authorList>
            <person name="Goeker M."/>
        </authorList>
    </citation>
    <scope>NUCLEOTIDE SEQUENCE [LARGE SCALE GENOMIC DNA]</scope>
    <source>
        <strain evidence="2 3">DSM 103725</strain>
    </source>
</reference>
<evidence type="ECO:0000313" key="3">
    <source>
        <dbReference type="Proteomes" id="UP000541810"/>
    </source>
</evidence>
<gene>
    <name evidence="2" type="ORF">HNQ40_000385</name>
</gene>
<name>A0A7X0LJA7_9BACT</name>
<dbReference type="RefSeq" id="WP_184675851.1">
    <property type="nucleotide sequence ID" value="NZ_JACHGY010000001.1"/>
</dbReference>
<keyword evidence="3" id="KW-1185">Reference proteome</keyword>
<keyword evidence="1" id="KW-0732">Signal</keyword>
<dbReference type="Proteomes" id="UP000541810">
    <property type="component" value="Unassembled WGS sequence"/>
</dbReference>
<sequence length="262" mass="27995">MHRTLTALTAPLLLGLTATAFAGDHDASPSHRIATLEATHGGETYNAQDAIQADFEVNFGPMNLVGQMAFTPSMSKANVVLNDGTTMIFDGQTAWLSPADAQVPGPPARFHVLTWPYFVAAPFKLDDPGTNHSDAGKLAVKDTDDMRIGTKIAFDAGVGDAPDDWYIAFTDDQGRMDALAYIVSYGKSKEEAEAQASIVLYSDFVEVDGVSFATTWDFHFWDPQAGIGDKKGSAKLSNIQFVTPDAAAFTKPEGAAEAKAPE</sequence>
<protein>
    <recommendedName>
        <fullName evidence="4">Outer membrane lipoprotein-sorting protein</fullName>
    </recommendedName>
</protein>
<proteinExistence type="predicted"/>
<feature type="chain" id="PRO_5030926441" description="Outer membrane lipoprotein-sorting protein" evidence="1">
    <location>
        <begin position="23"/>
        <end position="262"/>
    </location>
</feature>
<evidence type="ECO:0000256" key="1">
    <source>
        <dbReference type="SAM" id="SignalP"/>
    </source>
</evidence>
<accession>A0A7X0LJA7</accession>
<dbReference type="AlphaFoldDB" id="A0A7X0LJA7"/>
<evidence type="ECO:0000313" key="2">
    <source>
        <dbReference type="EMBL" id="MBB6428579.1"/>
    </source>
</evidence>
<comment type="caution">
    <text evidence="2">The sequence shown here is derived from an EMBL/GenBank/DDBJ whole genome shotgun (WGS) entry which is preliminary data.</text>
</comment>
<dbReference type="EMBL" id="JACHGY010000001">
    <property type="protein sequence ID" value="MBB6428579.1"/>
    <property type="molecule type" value="Genomic_DNA"/>
</dbReference>
<organism evidence="2 3">
    <name type="scientific">Algisphaera agarilytica</name>
    <dbReference type="NCBI Taxonomy" id="1385975"/>
    <lineage>
        <taxon>Bacteria</taxon>
        <taxon>Pseudomonadati</taxon>
        <taxon>Planctomycetota</taxon>
        <taxon>Phycisphaerae</taxon>
        <taxon>Phycisphaerales</taxon>
        <taxon>Phycisphaeraceae</taxon>
        <taxon>Algisphaera</taxon>
    </lineage>
</organism>
<evidence type="ECO:0008006" key="4">
    <source>
        <dbReference type="Google" id="ProtNLM"/>
    </source>
</evidence>